<evidence type="ECO:0000259" key="1">
    <source>
        <dbReference type="Pfam" id="PF13590"/>
    </source>
</evidence>
<dbReference type="Gene3D" id="3.30.160.670">
    <property type="match status" value="1"/>
</dbReference>
<dbReference type="AlphaFoldDB" id="A0A1W2AVU0"/>
<dbReference type="STRING" id="504486.SAMN05660703_2260"/>
<dbReference type="InterPro" id="IPR025411">
    <property type="entry name" value="DUF4136"/>
</dbReference>
<dbReference type="OrthoDB" id="1430233at2"/>
<gene>
    <name evidence="2" type="ORF">SAMN05660703_2260</name>
</gene>
<name>A0A1W2AVU0_9FLAO</name>
<protein>
    <recommendedName>
        <fullName evidence="1">DUF4136 domain-containing protein</fullName>
    </recommendedName>
</protein>
<evidence type="ECO:0000313" key="2">
    <source>
        <dbReference type="EMBL" id="SMC64734.1"/>
    </source>
</evidence>
<keyword evidence="3" id="KW-1185">Reference proteome</keyword>
<evidence type="ECO:0000313" key="3">
    <source>
        <dbReference type="Proteomes" id="UP000192360"/>
    </source>
</evidence>
<feature type="domain" description="DUF4136" evidence="1">
    <location>
        <begin position="21"/>
        <end position="171"/>
    </location>
</feature>
<dbReference type="Pfam" id="PF13590">
    <property type="entry name" value="DUF4136"/>
    <property type="match status" value="1"/>
</dbReference>
<dbReference type="EMBL" id="FWXO01000003">
    <property type="protein sequence ID" value="SMC64734.1"/>
    <property type="molecule type" value="Genomic_DNA"/>
</dbReference>
<dbReference type="RefSeq" id="WP_084061584.1">
    <property type="nucleotide sequence ID" value="NZ_FWXO01000003.1"/>
</dbReference>
<dbReference type="PROSITE" id="PS51257">
    <property type="entry name" value="PROKAR_LIPOPROTEIN"/>
    <property type="match status" value="1"/>
</dbReference>
<proteinExistence type="predicted"/>
<organism evidence="2 3">
    <name type="scientific">Cellulophaga tyrosinoxydans</name>
    <dbReference type="NCBI Taxonomy" id="504486"/>
    <lineage>
        <taxon>Bacteria</taxon>
        <taxon>Pseudomonadati</taxon>
        <taxon>Bacteroidota</taxon>
        <taxon>Flavobacteriia</taxon>
        <taxon>Flavobacteriales</taxon>
        <taxon>Flavobacteriaceae</taxon>
        <taxon>Cellulophaga</taxon>
    </lineage>
</organism>
<accession>A0A1W2AVU0</accession>
<reference evidence="2 3" key="1">
    <citation type="submission" date="2017-04" db="EMBL/GenBank/DDBJ databases">
        <authorList>
            <person name="Afonso C.L."/>
            <person name="Miller P.J."/>
            <person name="Scott M.A."/>
            <person name="Spackman E."/>
            <person name="Goraichik I."/>
            <person name="Dimitrov K.M."/>
            <person name="Suarez D.L."/>
            <person name="Swayne D.E."/>
        </authorList>
    </citation>
    <scope>NUCLEOTIDE SEQUENCE [LARGE SCALE GENOMIC DNA]</scope>
    <source>
        <strain evidence="2 3">DSM 21164</strain>
    </source>
</reference>
<dbReference type="Proteomes" id="UP000192360">
    <property type="component" value="Unassembled WGS sequence"/>
</dbReference>
<sequence>MKTISVLIGLLLIVSCATVRVNYDYDKATDFAGYTTYSYYPDMETGLSGLDEKRMLIIVDSIMQVKGILYSEEPDFYINIQSSSFKAPQNNNVGVGVGGGGGNVGGGISIGLPIGQAKLERQIQFDFVDTQKNELFWQATSSSGFKENGTPEAREKNLREIANKVFEKYPPNSN</sequence>